<dbReference type="PANTHER" id="PTHR42709">
    <property type="entry name" value="ALKALINE PHOSPHATASE LIKE PROTEIN"/>
    <property type="match status" value="1"/>
</dbReference>
<protein>
    <submittedName>
        <fullName evidence="3">DedA family protein</fullName>
    </submittedName>
</protein>
<dbReference type="InterPro" id="IPR032816">
    <property type="entry name" value="VTT_dom"/>
</dbReference>
<dbReference type="InterPro" id="IPR051311">
    <property type="entry name" value="DedA_domain"/>
</dbReference>
<proteinExistence type="predicted"/>
<dbReference type="Pfam" id="PF09335">
    <property type="entry name" value="VTT_dom"/>
    <property type="match status" value="1"/>
</dbReference>
<keyword evidence="1" id="KW-0812">Transmembrane</keyword>
<reference evidence="3" key="1">
    <citation type="submission" date="2020-10" db="EMBL/GenBank/DDBJ databases">
        <authorList>
            <person name="Gilroy R."/>
        </authorList>
    </citation>
    <scope>NUCLEOTIDE SEQUENCE</scope>
    <source>
        <strain evidence="3">G3-3990</strain>
    </source>
</reference>
<evidence type="ECO:0000313" key="4">
    <source>
        <dbReference type="Proteomes" id="UP000823641"/>
    </source>
</evidence>
<feature type="domain" description="VTT" evidence="2">
    <location>
        <begin position="24"/>
        <end position="141"/>
    </location>
</feature>
<keyword evidence="1" id="KW-1133">Transmembrane helix</keyword>
<evidence type="ECO:0000313" key="3">
    <source>
        <dbReference type="EMBL" id="MBO8459992.1"/>
    </source>
</evidence>
<reference evidence="3" key="2">
    <citation type="journal article" date="2021" name="PeerJ">
        <title>Extensive microbial diversity within the chicken gut microbiome revealed by metagenomics and culture.</title>
        <authorList>
            <person name="Gilroy R."/>
            <person name="Ravi A."/>
            <person name="Getino M."/>
            <person name="Pursley I."/>
            <person name="Horton D.L."/>
            <person name="Alikhan N.F."/>
            <person name="Baker D."/>
            <person name="Gharbi K."/>
            <person name="Hall N."/>
            <person name="Watson M."/>
            <person name="Adriaenssens E.M."/>
            <person name="Foster-Nyarko E."/>
            <person name="Jarju S."/>
            <person name="Secka A."/>
            <person name="Antonio M."/>
            <person name="Oren A."/>
            <person name="Chaudhuri R.R."/>
            <person name="La Ragione R."/>
            <person name="Hildebrand F."/>
            <person name="Pallen M.J."/>
        </authorList>
    </citation>
    <scope>NUCLEOTIDE SEQUENCE</scope>
    <source>
        <strain evidence="3">G3-3990</strain>
    </source>
</reference>
<name>A0A9D9N4G3_9BACT</name>
<feature type="transmembrane region" description="Helical" evidence="1">
    <location>
        <begin position="92"/>
        <end position="115"/>
    </location>
</feature>
<accession>A0A9D9N4G3</accession>
<dbReference type="EMBL" id="JADIMG010000066">
    <property type="protein sequence ID" value="MBO8459992.1"/>
    <property type="molecule type" value="Genomic_DNA"/>
</dbReference>
<organism evidence="3 4">
    <name type="scientific">Candidatus Gallipaludibacter merdavium</name>
    <dbReference type="NCBI Taxonomy" id="2840839"/>
    <lineage>
        <taxon>Bacteria</taxon>
        <taxon>Pseudomonadati</taxon>
        <taxon>Bacteroidota</taxon>
        <taxon>Bacteroidia</taxon>
        <taxon>Bacteroidales</taxon>
        <taxon>Candidatus Gallipaludibacter</taxon>
    </lineage>
</organism>
<evidence type="ECO:0000259" key="2">
    <source>
        <dbReference type="Pfam" id="PF09335"/>
    </source>
</evidence>
<comment type="caution">
    <text evidence="3">The sequence shown here is derived from an EMBL/GenBank/DDBJ whole genome shotgun (WGS) entry which is preliminary data.</text>
</comment>
<feature type="transmembrane region" description="Helical" evidence="1">
    <location>
        <begin position="121"/>
        <end position="141"/>
    </location>
</feature>
<dbReference type="AlphaFoldDB" id="A0A9D9N4G3"/>
<feature type="transmembrane region" description="Helical" evidence="1">
    <location>
        <begin position="45"/>
        <end position="71"/>
    </location>
</feature>
<dbReference type="PANTHER" id="PTHR42709:SF4">
    <property type="entry name" value="INNER MEMBRANE PROTEIN YQAA"/>
    <property type="match status" value="1"/>
</dbReference>
<sequence length="148" mass="16802">MEWLEGLGYLGLFIAAFLAATVVPFSSEVVFTGLVFGGLDPWGCVYVATLGNWLGGMTCYWVGLLGKVEWVEKYLHIKKEKVDRFMEKIHKYGDWFAFFSFLPGVGDIIAVASGFFRCRFWIVAVSMLLGKFVRYIVWMYVQGLLLPS</sequence>
<keyword evidence="1" id="KW-0472">Membrane</keyword>
<gene>
    <name evidence="3" type="ORF">IAA73_06655</name>
</gene>
<dbReference type="Proteomes" id="UP000823641">
    <property type="component" value="Unassembled WGS sequence"/>
</dbReference>
<evidence type="ECO:0000256" key="1">
    <source>
        <dbReference type="SAM" id="Phobius"/>
    </source>
</evidence>